<dbReference type="AlphaFoldDB" id="A0A377V8M9"/>
<protein>
    <submittedName>
        <fullName evidence="2">OmpA domain-containing protein</fullName>
    </submittedName>
</protein>
<accession>A0A377V8M9</accession>
<organism evidence="2 3">
    <name type="scientific">Klebsiella pneumoniae</name>
    <dbReference type="NCBI Taxonomy" id="573"/>
    <lineage>
        <taxon>Bacteria</taxon>
        <taxon>Pseudomonadati</taxon>
        <taxon>Pseudomonadota</taxon>
        <taxon>Gammaproteobacteria</taxon>
        <taxon>Enterobacterales</taxon>
        <taxon>Enterobacteriaceae</taxon>
        <taxon>Klebsiella/Raoultella group</taxon>
        <taxon>Klebsiella</taxon>
        <taxon>Klebsiella pneumoniae complex</taxon>
    </lineage>
</organism>
<reference evidence="2 3" key="1">
    <citation type="submission" date="2018-06" db="EMBL/GenBank/DDBJ databases">
        <authorList>
            <consortium name="Pathogen Informatics"/>
            <person name="Doyle S."/>
        </authorList>
    </citation>
    <scope>NUCLEOTIDE SEQUENCE [LARGE SCALE GENOMIC DNA]</scope>
    <source>
        <strain evidence="2 3">NCTC13443</strain>
    </source>
</reference>
<evidence type="ECO:0000256" key="1">
    <source>
        <dbReference type="SAM" id="Phobius"/>
    </source>
</evidence>
<name>A0A377V8M9_KLEPN</name>
<evidence type="ECO:0000313" key="3">
    <source>
        <dbReference type="Proteomes" id="UP000255518"/>
    </source>
</evidence>
<keyword evidence="1" id="KW-0472">Membrane</keyword>
<dbReference type="Proteomes" id="UP000255518">
    <property type="component" value="Unassembled WGS sequence"/>
</dbReference>
<keyword evidence="1" id="KW-0812">Transmembrane</keyword>
<evidence type="ECO:0000313" key="2">
    <source>
        <dbReference type="EMBL" id="STT06123.1"/>
    </source>
</evidence>
<feature type="transmembrane region" description="Helical" evidence="1">
    <location>
        <begin position="43"/>
        <end position="65"/>
    </location>
</feature>
<gene>
    <name evidence="2" type="ORF">NCTC13443_06071</name>
</gene>
<keyword evidence="1" id="KW-1133">Transmembrane helix</keyword>
<proteinExistence type="predicted"/>
<sequence length="97" mass="10232">MDNGKNGLTPEAIPKIGASPLPFPDMMLPLLPRQSGFTPVRRACVAALLMTTVAGVAALCLSATANRSLLLRVSDDLHKYDAVPADNDALKPTTCRS</sequence>
<dbReference type="EMBL" id="UGKT01000001">
    <property type="protein sequence ID" value="STT06123.1"/>
    <property type="molecule type" value="Genomic_DNA"/>
</dbReference>